<dbReference type="CDD" id="cd03784">
    <property type="entry name" value="GT1_Gtf-like"/>
    <property type="match status" value="1"/>
</dbReference>
<feature type="compositionally biased region" description="Pro residues" evidence="4">
    <location>
        <begin position="61"/>
        <end position="72"/>
    </location>
</feature>
<comment type="similarity">
    <text evidence="1">Belongs to the UDP-glycosyltransferase family.</text>
</comment>
<dbReference type="OrthoDB" id="5835829at2759"/>
<proteinExistence type="inferred from homology"/>
<feature type="region of interest" description="Disordered" evidence="4">
    <location>
        <begin position="61"/>
        <end position="83"/>
    </location>
</feature>
<evidence type="ECO:0000313" key="6">
    <source>
        <dbReference type="Proteomes" id="UP000327013"/>
    </source>
</evidence>
<dbReference type="EMBL" id="CM017325">
    <property type="protein sequence ID" value="KAE8055749.1"/>
    <property type="molecule type" value="Genomic_DNA"/>
</dbReference>
<dbReference type="Proteomes" id="UP000327013">
    <property type="component" value="Chromosome 5"/>
</dbReference>
<evidence type="ECO:0000256" key="3">
    <source>
        <dbReference type="ARBA" id="ARBA00022679"/>
    </source>
</evidence>
<dbReference type="SUPFAM" id="SSF53756">
    <property type="entry name" value="UDP-Glycosyltransferase/glycogen phosphorylase"/>
    <property type="match status" value="1"/>
</dbReference>
<feature type="region of interest" description="Disordered" evidence="4">
    <location>
        <begin position="172"/>
        <end position="229"/>
    </location>
</feature>
<keyword evidence="3" id="KW-0808">Transferase</keyword>
<evidence type="ECO:0000256" key="4">
    <source>
        <dbReference type="SAM" id="MobiDB-lite"/>
    </source>
</evidence>
<dbReference type="PANTHER" id="PTHR48047:SF131">
    <property type="entry name" value="GLYCOSYLTRANSFERASE"/>
    <property type="match status" value="1"/>
</dbReference>
<keyword evidence="6" id="KW-1185">Reference proteome</keyword>
<sequence length="513" mass="55915">MSKEIWVAPFFGLGHLLPCMELCKHISSRGFKTTLVISSNLTVSIPASLTQHPLIQILEIPSPPPQPPPPGADPMQHRRHHSQMASGMVELLSNRPDPDRPICAILDVMMGFAFEVFQKFQVPTVAFFTSGACSAAMEHAMWKAHPEDIRPDEVRLLPGLPEDMALTYLDLKRRPHGPPRPPPDSGGPPGLGAGFPSGGPPDLGAGFPPPPGHGSKKMGPPEPGNQPPWMEEAGVAIALLINTCDDLERAFIEYIGNQIGKPVWGVGPLLPEQYWRSAGSLLHDREIRTNRRSNITEDEVIQWLDSKPRGSVLYVSFGSEVGPTVEEYTQLAGALEEWTGPFIWVIQPNAGRSGPPRAFTGGEGQGQPEEGYYPHGLESKVGERGLIIRGWAPQLLILSHPSTGGFLSHCGWNSTVEGIGRGVPFLVWPIRGDQYYDGKLVVCHLAVGYMIADDLSQKIKKEDIVKGIEKLMGDEDVKKRALTLSTKFQQGFPATSVAALDAFRDFINQKAAA</sequence>
<dbReference type="PANTHER" id="PTHR48047">
    <property type="entry name" value="GLYCOSYLTRANSFERASE"/>
    <property type="match status" value="1"/>
</dbReference>
<name>A0A5N6R451_9ROSI</name>
<dbReference type="GO" id="GO:0035251">
    <property type="term" value="F:UDP-glucosyltransferase activity"/>
    <property type="evidence" value="ECO:0007669"/>
    <property type="project" value="TreeGrafter"/>
</dbReference>
<keyword evidence="2" id="KW-0328">Glycosyltransferase</keyword>
<evidence type="ECO:0000256" key="2">
    <source>
        <dbReference type="ARBA" id="ARBA00022676"/>
    </source>
</evidence>
<feature type="compositionally biased region" description="Gly residues" evidence="4">
    <location>
        <begin position="187"/>
        <end position="197"/>
    </location>
</feature>
<dbReference type="Gene3D" id="3.40.50.2000">
    <property type="entry name" value="Glycogen Phosphorylase B"/>
    <property type="match status" value="3"/>
</dbReference>
<dbReference type="Pfam" id="PF00201">
    <property type="entry name" value="UDPGT"/>
    <property type="match status" value="1"/>
</dbReference>
<dbReference type="FunFam" id="3.40.50.2000:FF:000060">
    <property type="entry name" value="Glycosyltransferase"/>
    <property type="match status" value="1"/>
</dbReference>
<dbReference type="InterPro" id="IPR002213">
    <property type="entry name" value="UDP_glucos_trans"/>
</dbReference>
<evidence type="ECO:0000313" key="5">
    <source>
        <dbReference type="EMBL" id="KAE8055749.1"/>
    </source>
</evidence>
<evidence type="ECO:0008006" key="7">
    <source>
        <dbReference type="Google" id="ProtNLM"/>
    </source>
</evidence>
<organism evidence="5 6">
    <name type="scientific">Carpinus fangiana</name>
    <dbReference type="NCBI Taxonomy" id="176857"/>
    <lineage>
        <taxon>Eukaryota</taxon>
        <taxon>Viridiplantae</taxon>
        <taxon>Streptophyta</taxon>
        <taxon>Embryophyta</taxon>
        <taxon>Tracheophyta</taxon>
        <taxon>Spermatophyta</taxon>
        <taxon>Magnoliopsida</taxon>
        <taxon>eudicotyledons</taxon>
        <taxon>Gunneridae</taxon>
        <taxon>Pentapetalae</taxon>
        <taxon>rosids</taxon>
        <taxon>fabids</taxon>
        <taxon>Fagales</taxon>
        <taxon>Betulaceae</taxon>
        <taxon>Carpinus</taxon>
    </lineage>
</organism>
<reference evidence="5 6" key="1">
    <citation type="submission" date="2019-06" db="EMBL/GenBank/DDBJ databases">
        <title>A chromosomal-level reference genome of Carpinus fangiana (Coryloideae, Betulaceae).</title>
        <authorList>
            <person name="Yang X."/>
            <person name="Wang Z."/>
            <person name="Zhang L."/>
            <person name="Hao G."/>
            <person name="Liu J."/>
            <person name="Yang Y."/>
        </authorList>
    </citation>
    <scope>NUCLEOTIDE SEQUENCE [LARGE SCALE GENOMIC DNA]</scope>
    <source>
        <strain evidence="5">Cfa_2016G</strain>
        <tissue evidence="5">Leaf</tissue>
    </source>
</reference>
<accession>A0A5N6R451</accession>
<protein>
    <recommendedName>
        <fullName evidence="7">Glycosyltransferase</fullName>
    </recommendedName>
</protein>
<evidence type="ECO:0000256" key="1">
    <source>
        <dbReference type="ARBA" id="ARBA00009995"/>
    </source>
</evidence>
<dbReference type="AlphaFoldDB" id="A0A5N6R451"/>
<gene>
    <name evidence="5" type="ORF">FH972_012571</name>
</gene>